<accession>A0A8G2CLQ4</accession>
<dbReference type="OrthoDB" id="9784009at2"/>
<dbReference type="Gene3D" id="3.60.15.10">
    <property type="entry name" value="Ribonuclease Z/Hydroxyacylglutathione hydrolase-like"/>
    <property type="match status" value="1"/>
</dbReference>
<evidence type="ECO:0000313" key="4">
    <source>
        <dbReference type="Proteomes" id="UP000186308"/>
    </source>
</evidence>
<dbReference type="PANTHER" id="PTHR43084">
    <property type="entry name" value="PERSULFIDE DIOXYGENASE ETHE1"/>
    <property type="match status" value="1"/>
</dbReference>
<dbReference type="SUPFAM" id="SSF56281">
    <property type="entry name" value="Metallo-hydrolase/oxidoreductase"/>
    <property type="match status" value="1"/>
</dbReference>
<name>A0A8G2CLQ4_ACIRU</name>
<dbReference type="RefSeq" id="WP_029313728.1">
    <property type="nucleotide sequence ID" value="NZ_FTNE01000014.1"/>
</dbReference>
<dbReference type="GO" id="GO:0006749">
    <property type="term" value="P:glutathione metabolic process"/>
    <property type="evidence" value="ECO:0007669"/>
    <property type="project" value="InterPro"/>
</dbReference>
<dbReference type="GO" id="GO:0050313">
    <property type="term" value="F:sulfur dioxygenase activity"/>
    <property type="evidence" value="ECO:0007669"/>
    <property type="project" value="InterPro"/>
</dbReference>
<dbReference type="SMART" id="SM00849">
    <property type="entry name" value="Lactamase_B"/>
    <property type="match status" value="1"/>
</dbReference>
<dbReference type="GO" id="GO:0046872">
    <property type="term" value="F:metal ion binding"/>
    <property type="evidence" value="ECO:0007669"/>
    <property type="project" value="UniProtKB-KW"/>
</dbReference>
<dbReference type="Proteomes" id="UP000186308">
    <property type="component" value="Unassembled WGS sequence"/>
</dbReference>
<gene>
    <name evidence="3" type="ORF">SAMN05421828_114112</name>
</gene>
<reference evidence="3 4" key="1">
    <citation type="submission" date="2017-01" db="EMBL/GenBank/DDBJ databases">
        <authorList>
            <person name="Varghese N."/>
            <person name="Submissions S."/>
        </authorList>
    </citation>
    <scope>NUCLEOTIDE SEQUENCE [LARGE SCALE GENOMIC DNA]</scope>
    <source>
        <strain evidence="3 4">ATCC 35905</strain>
    </source>
</reference>
<dbReference type="InterPro" id="IPR036866">
    <property type="entry name" value="RibonucZ/Hydroxyglut_hydro"/>
</dbReference>
<dbReference type="EMBL" id="FTNE01000014">
    <property type="protein sequence ID" value="SIR06762.1"/>
    <property type="molecule type" value="Genomic_DNA"/>
</dbReference>
<dbReference type="Pfam" id="PF00753">
    <property type="entry name" value="Lactamase_B"/>
    <property type="match status" value="1"/>
</dbReference>
<dbReference type="InterPro" id="IPR044528">
    <property type="entry name" value="POD-like_MBL-fold"/>
</dbReference>
<dbReference type="GO" id="GO:0070813">
    <property type="term" value="P:hydrogen sulfide metabolic process"/>
    <property type="evidence" value="ECO:0007669"/>
    <property type="project" value="TreeGrafter"/>
</dbReference>
<sequence>MINRPEVLPFYDPATSTISYIVIDPASHHAAVVDSVLDYDPKAGRVSTNSADALIDAVRTRDLTIDWIIETHVHADHFSAARYLQKHLGRGVIGIGDHIAPVQSNFADIFDLGPDFATDGRQFDHLFKDHETFAVGTIPAEAIYTPGHTPACMSYHIGDAVFVGDTLFMPDYGTARCDFPGGDAHALYHSVQTLFALPPETRVFTAHDYQPGGRAPAWESTIGAQRAHNVQIHTGISEADFVAMREKRDATLPAPVLILPSLQVNIRGGDLPDPSGNGRRYLKIPLNTL</sequence>
<proteinExistence type="predicted"/>
<organism evidence="3 4">
    <name type="scientific">Acidiphilium rubrum</name>
    <dbReference type="NCBI Taxonomy" id="526"/>
    <lineage>
        <taxon>Bacteria</taxon>
        <taxon>Pseudomonadati</taxon>
        <taxon>Pseudomonadota</taxon>
        <taxon>Alphaproteobacteria</taxon>
        <taxon>Acetobacterales</taxon>
        <taxon>Acidocellaceae</taxon>
        <taxon>Acidiphilium</taxon>
    </lineage>
</organism>
<dbReference type="AlphaFoldDB" id="A0A8G2CLQ4"/>
<dbReference type="InterPro" id="IPR051682">
    <property type="entry name" value="Mito_Persulfide_Diox"/>
</dbReference>
<feature type="domain" description="Metallo-beta-lactamase" evidence="2">
    <location>
        <begin position="16"/>
        <end position="207"/>
    </location>
</feature>
<comment type="caution">
    <text evidence="3">The sequence shown here is derived from an EMBL/GenBank/DDBJ whole genome shotgun (WGS) entry which is preliminary data.</text>
</comment>
<evidence type="ECO:0000256" key="1">
    <source>
        <dbReference type="ARBA" id="ARBA00022723"/>
    </source>
</evidence>
<protein>
    <submittedName>
        <fullName evidence="3">Glyoxylase, beta-lactamase superfamily II</fullName>
    </submittedName>
</protein>
<evidence type="ECO:0000313" key="3">
    <source>
        <dbReference type="EMBL" id="SIR06762.1"/>
    </source>
</evidence>
<dbReference type="InterPro" id="IPR001279">
    <property type="entry name" value="Metallo-B-lactamas"/>
</dbReference>
<keyword evidence="1" id="KW-0479">Metal-binding</keyword>
<keyword evidence="4" id="KW-1185">Reference proteome</keyword>
<dbReference type="CDD" id="cd07724">
    <property type="entry name" value="POD-like_MBL-fold"/>
    <property type="match status" value="1"/>
</dbReference>
<dbReference type="PANTHER" id="PTHR43084:SF1">
    <property type="entry name" value="PERSULFIDE DIOXYGENASE ETHE1, MITOCHONDRIAL"/>
    <property type="match status" value="1"/>
</dbReference>
<evidence type="ECO:0000259" key="2">
    <source>
        <dbReference type="SMART" id="SM00849"/>
    </source>
</evidence>